<dbReference type="FunFam" id="3.40.1280.10:FF:000003">
    <property type="entry name" value="Ribosomal RNA small subunit methyltransferase"/>
    <property type="match status" value="1"/>
</dbReference>
<dbReference type="GO" id="GO:0019843">
    <property type="term" value="F:rRNA binding"/>
    <property type="evidence" value="ECO:0007669"/>
    <property type="project" value="UniProtKB-KW"/>
</dbReference>
<keyword evidence="8" id="KW-0699">rRNA-binding</keyword>
<keyword evidence="10" id="KW-0539">Nucleus</keyword>
<sequence>MAPSTHKRKSAAGAQPQGKLAKLGQSAAQDRPQAEAAAPLSDGDGAESAEDEEMEPEAAAPAADSDANEGDSATAAGAGAEIEHHAFHNRNHKQTSSMLPIAPKVPRSVEERSETSRLIVVLESASLETYKVGKSKDAKYQLLNCDDHQGILAKMKRDIAESRPDITHQCLLTLLDSPLNKTGRLQVYIHTASDVLIEVSPQVRIPRTFKRFSGLMVQLLHKLSIRSVNGHERLLRVIKNPVSQYFPPDSLKLTFSYDAPTIHLQTWLRRRVKPRQNIVIAIGALAHGKDDFADAYVDEKIGISEYPLSASVACGKLTCALEDIWGIL</sequence>
<protein>
    <submittedName>
        <fullName evidence="12">18S rRNA pseudouridine methyltransferase</fullName>
        <ecNumber evidence="12">2.1.1.260</ecNumber>
    </submittedName>
</protein>
<comment type="similarity">
    <text evidence="2">Belongs to the class IV-like SAM-binding methyltransferase superfamily. RNA methyltransferase NEP1 family.</text>
</comment>
<dbReference type="Pfam" id="PF03587">
    <property type="entry name" value="EMG1"/>
    <property type="match status" value="1"/>
</dbReference>
<proteinExistence type="inferred from homology"/>
<evidence type="ECO:0000256" key="1">
    <source>
        <dbReference type="ARBA" id="ARBA00004604"/>
    </source>
</evidence>
<dbReference type="EC" id="2.1.1.260" evidence="12"/>
<evidence type="ECO:0000313" key="13">
    <source>
        <dbReference type="Proteomes" id="UP001143981"/>
    </source>
</evidence>
<evidence type="ECO:0000256" key="3">
    <source>
        <dbReference type="ARBA" id="ARBA00022517"/>
    </source>
</evidence>
<comment type="subcellular location">
    <subcellularLocation>
        <location evidence="1">Nucleus</location>
        <location evidence="1">Nucleolus</location>
    </subcellularLocation>
</comment>
<dbReference type="PANTHER" id="PTHR12636:SF5">
    <property type="entry name" value="RIBOSOMAL RNA SMALL SUBUNIT METHYLTRANSFERASE NEP1"/>
    <property type="match status" value="1"/>
</dbReference>
<feature type="compositionally biased region" description="Basic residues" evidence="11">
    <location>
        <begin position="1"/>
        <end position="10"/>
    </location>
</feature>
<feature type="region of interest" description="Disordered" evidence="11">
    <location>
        <begin position="89"/>
        <end position="113"/>
    </location>
</feature>
<evidence type="ECO:0000256" key="11">
    <source>
        <dbReference type="SAM" id="MobiDB-lite"/>
    </source>
</evidence>
<dbReference type="GO" id="GO:0070037">
    <property type="term" value="F:rRNA (pseudouridine) methyltransferase activity"/>
    <property type="evidence" value="ECO:0007669"/>
    <property type="project" value="InterPro"/>
</dbReference>
<evidence type="ECO:0000256" key="9">
    <source>
        <dbReference type="ARBA" id="ARBA00022884"/>
    </source>
</evidence>
<dbReference type="AlphaFoldDB" id="A0A9W8CWH9"/>
<dbReference type="Proteomes" id="UP001143981">
    <property type="component" value="Unassembled WGS sequence"/>
</dbReference>
<keyword evidence="6 12" id="KW-0808">Transferase</keyword>
<accession>A0A9W8CWH9</accession>
<dbReference type="InterPro" id="IPR005304">
    <property type="entry name" value="Rbsml_bgen_MeTrfase_EMG1/NEP1"/>
</dbReference>
<feature type="compositionally biased region" description="Low complexity" evidence="11">
    <location>
        <begin position="27"/>
        <end position="43"/>
    </location>
</feature>
<evidence type="ECO:0000256" key="8">
    <source>
        <dbReference type="ARBA" id="ARBA00022730"/>
    </source>
</evidence>
<dbReference type="CDD" id="cd18088">
    <property type="entry name" value="Nep1-like"/>
    <property type="match status" value="1"/>
</dbReference>
<dbReference type="EMBL" id="JANBOI010001181">
    <property type="protein sequence ID" value="KAJ1727215.1"/>
    <property type="molecule type" value="Genomic_DNA"/>
</dbReference>
<keyword evidence="4" id="KW-0698">rRNA processing</keyword>
<dbReference type="GO" id="GO:0032040">
    <property type="term" value="C:small-subunit processome"/>
    <property type="evidence" value="ECO:0007669"/>
    <property type="project" value="TreeGrafter"/>
</dbReference>
<dbReference type="Gene3D" id="3.40.1280.10">
    <property type="match status" value="1"/>
</dbReference>
<dbReference type="OrthoDB" id="269804at2759"/>
<keyword evidence="13" id="KW-1185">Reference proteome</keyword>
<feature type="region of interest" description="Disordered" evidence="11">
    <location>
        <begin position="1"/>
        <end position="75"/>
    </location>
</feature>
<dbReference type="InterPro" id="IPR029028">
    <property type="entry name" value="Alpha/beta_knot_MTases"/>
</dbReference>
<evidence type="ECO:0000256" key="2">
    <source>
        <dbReference type="ARBA" id="ARBA00008115"/>
    </source>
</evidence>
<dbReference type="SUPFAM" id="SSF75217">
    <property type="entry name" value="alpha/beta knot"/>
    <property type="match status" value="1"/>
</dbReference>
<evidence type="ECO:0000256" key="10">
    <source>
        <dbReference type="ARBA" id="ARBA00023242"/>
    </source>
</evidence>
<keyword evidence="7" id="KW-0949">S-adenosyl-L-methionine</keyword>
<evidence type="ECO:0000256" key="7">
    <source>
        <dbReference type="ARBA" id="ARBA00022691"/>
    </source>
</evidence>
<dbReference type="InterPro" id="IPR029026">
    <property type="entry name" value="tRNA_m1G_MTases_N"/>
</dbReference>
<keyword evidence="5 12" id="KW-0489">Methyltransferase</keyword>
<gene>
    <name evidence="12" type="primary">NEP1</name>
    <name evidence="12" type="ORF">LPJ61_004694</name>
</gene>
<evidence type="ECO:0000256" key="6">
    <source>
        <dbReference type="ARBA" id="ARBA00022679"/>
    </source>
</evidence>
<organism evidence="12 13">
    <name type="scientific">Coemansia biformis</name>
    <dbReference type="NCBI Taxonomy" id="1286918"/>
    <lineage>
        <taxon>Eukaryota</taxon>
        <taxon>Fungi</taxon>
        <taxon>Fungi incertae sedis</taxon>
        <taxon>Zoopagomycota</taxon>
        <taxon>Kickxellomycotina</taxon>
        <taxon>Kickxellomycetes</taxon>
        <taxon>Kickxellales</taxon>
        <taxon>Kickxellaceae</taxon>
        <taxon>Coemansia</taxon>
    </lineage>
</organism>
<feature type="compositionally biased region" description="Low complexity" evidence="11">
    <location>
        <begin position="57"/>
        <end position="75"/>
    </location>
</feature>
<comment type="caution">
    <text evidence="12">The sequence shown here is derived from an EMBL/GenBank/DDBJ whole genome shotgun (WGS) entry which is preliminary data.</text>
</comment>
<evidence type="ECO:0000256" key="5">
    <source>
        <dbReference type="ARBA" id="ARBA00022603"/>
    </source>
</evidence>
<keyword evidence="9" id="KW-0694">RNA-binding</keyword>
<evidence type="ECO:0000313" key="12">
    <source>
        <dbReference type="EMBL" id="KAJ1727215.1"/>
    </source>
</evidence>
<keyword evidence="3" id="KW-0690">Ribosome biogenesis</keyword>
<evidence type="ECO:0000256" key="4">
    <source>
        <dbReference type="ARBA" id="ARBA00022552"/>
    </source>
</evidence>
<reference evidence="12" key="1">
    <citation type="submission" date="2022-07" db="EMBL/GenBank/DDBJ databases">
        <title>Phylogenomic reconstructions and comparative analyses of Kickxellomycotina fungi.</title>
        <authorList>
            <person name="Reynolds N.K."/>
            <person name="Stajich J.E."/>
            <person name="Barry K."/>
            <person name="Grigoriev I.V."/>
            <person name="Crous P."/>
            <person name="Smith M.E."/>
        </authorList>
    </citation>
    <scope>NUCLEOTIDE SEQUENCE</scope>
    <source>
        <strain evidence="12">BCRC 34381</strain>
    </source>
</reference>
<name>A0A9W8CWH9_9FUNG</name>
<dbReference type="GO" id="GO:0070475">
    <property type="term" value="P:rRNA base methylation"/>
    <property type="evidence" value="ECO:0007669"/>
    <property type="project" value="InterPro"/>
</dbReference>
<feature type="compositionally biased region" description="Acidic residues" evidence="11">
    <location>
        <begin position="44"/>
        <end position="56"/>
    </location>
</feature>
<dbReference type="PANTHER" id="PTHR12636">
    <property type="entry name" value="NEP1/MRA1"/>
    <property type="match status" value="1"/>
</dbReference>